<evidence type="ECO:0000256" key="9">
    <source>
        <dbReference type="ARBA" id="ARBA00022792"/>
    </source>
</evidence>
<dbReference type="Proteomes" id="UP001432322">
    <property type="component" value="Unassembled WGS sequence"/>
</dbReference>
<dbReference type="InterPro" id="IPR050074">
    <property type="entry name" value="DHO_dehydrogenase"/>
</dbReference>
<feature type="domain" description="Dihydroorotate dehydrogenase catalytic" evidence="17">
    <location>
        <begin position="84"/>
        <end position="382"/>
    </location>
</feature>
<dbReference type="GO" id="GO:0005743">
    <property type="term" value="C:mitochondrial inner membrane"/>
    <property type="evidence" value="ECO:0007669"/>
    <property type="project" value="UniProtKB-SubCell"/>
</dbReference>
<dbReference type="InterPro" id="IPR013785">
    <property type="entry name" value="Aldolase_TIM"/>
</dbReference>
<keyword evidence="10" id="KW-0809">Transit peptide</keyword>
<keyword evidence="12 16" id="KW-0560">Oxidoreductase</keyword>
<dbReference type="PANTHER" id="PTHR48109:SF4">
    <property type="entry name" value="DIHYDROOROTATE DEHYDROGENASE (QUINONE), MITOCHONDRIAL"/>
    <property type="match status" value="1"/>
</dbReference>
<evidence type="ECO:0000256" key="16">
    <source>
        <dbReference type="RuleBase" id="RU361255"/>
    </source>
</evidence>
<comment type="pathway">
    <text evidence="2 16">Pyrimidine metabolism; UMP biosynthesis via de novo pathway; orotate from (S)-dihydroorotate (quinone route): step 1/1.</text>
</comment>
<dbReference type="InterPro" id="IPR005720">
    <property type="entry name" value="Dihydroorotate_DH_cat"/>
</dbReference>
<keyword evidence="8 16" id="KW-0812">Transmembrane</keyword>
<dbReference type="EMBL" id="BTSY01000005">
    <property type="protein sequence ID" value="GMT31145.1"/>
    <property type="molecule type" value="Genomic_DNA"/>
</dbReference>
<keyword evidence="7 16" id="KW-0288">FMN</keyword>
<evidence type="ECO:0000256" key="14">
    <source>
        <dbReference type="ARBA" id="ARBA00023136"/>
    </source>
</evidence>
<dbReference type="NCBIfam" id="NF003645">
    <property type="entry name" value="PRK05286.1-2"/>
    <property type="match status" value="1"/>
</dbReference>
<gene>
    <name evidence="18" type="ORF">PFISCL1PPCAC_22442</name>
</gene>
<evidence type="ECO:0000313" key="19">
    <source>
        <dbReference type="Proteomes" id="UP001432322"/>
    </source>
</evidence>
<dbReference type="GO" id="GO:0006207">
    <property type="term" value="P:'de novo' pyrimidine nucleobase biosynthetic process"/>
    <property type="evidence" value="ECO:0007669"/>
    <property type="project" value="InterPro"/>
</dbReference>
<comment type="subcellular location">
    <subcellularLocation>
        <location evidence="1 16">Mitochondrion inner membrane</location>
        <topology evidence="1 16">Single-pass membrane protein</topology>
    </subcellularLocation>
</comment>
<keyword evidence="6 16" id="KW-0285">Flavoprotein</keyword>
<evidence type="ECO:0000256" key="12">
    <source>
        <dbReference type="ARBA" id="ARBA00023002"/>
    </source>
</evidence>
<dbReference type="Pfam" id="PF01180">
    <property type="entry name" value="DHO_dh"/>
    <property type="match status" value="1"/>
</dbReference>
<evidence type="ECO:0000256" key="6">
    <source>
        <dbReference type="ARBA" id="ARBA00022630"/>
    </source>
</evidence>
<dbReference type="PROSITE" id="PS00911">
    <property type="entry name" value="DHODEHASE_1"/>
    <property type="match status" value="1"/>
</dbReference>
<sequence length="400" mass="43338">MSGMYSKLPPGYITRSTCIIVGGGLATFGLVEMLFGGENFYKKGLMPLVHKFTDGEDAHRNALKMAKWGLIPRFGPNHWEYKELECELFGRRLRNPIGLAAGFDKDGDAIGPLGKSGFGMVEIGSVTPLPQPGNDRPRVFRLLEDEGVINRYGFNSIGAGAVQRKVRSARVNWSEENALFGVNLGKNKLSENANLDYEMGVTYLGPYADYIVVNVSSPNTPGLRSMQSKKELQMLLKTVKQAVDRLSVDQKPALVLKISPDLVESEMKDIASVVLDPAYGINGLIVSNTTVARPESLKSEHAKEGGGLSGAPLKEKSTVCVREMYRLTGGRVPIIGVGGVSSGADAYEKIRAGASAVQVYSALVYQGWPLVGKVKRELAECLKRDGYTNIGQAVGADHRK</sequence>
<proteinExistence type="inferred from homology"/>
<dbReference type="PROSITE" id="PS00912">
    <property type="entry name" value="DHODEHASE_2"/>
    <property type="match status" value="1"/>
</dbReference>
<feature type="transmembrane region" description="Helical" evidence="16">
    <location>
        <begin position="12"/>
        <end position="35"/>
    </location>
</feature>
<evidence type="ECO:0000259" key="17">
    <source>
        <dbReference type="Pfam" id="PF01180"/>
    </source>
</evidence>
<dbReference type="GO" id="GO:0009220">
    <property type="term" value="P:pyrimidine ribonucleotide biosynthetic process"/>
    <property type="evidence" value="ECO:0007669"/>
    <property type="project" value="TreeGrafter"/>
</dbReference>
<comment type="cofactor">
    <cofactor evidence="16">
        <name>FMN</name>
        <dbReference type="ChEBI" id="CHEBI:58210"/>
    </cofactor>
    <text evidence="16">Binds 1 FMN per subunit.</text>
</comment>
<reference evidence="18" key="1">
    <citation type="submission" date="2023-10" db="EMBL/GenBank/DDBJ databases">
        <title>Genome assembly of Pristionchus species.</title>
        <authorList>
            <person name="Yoshida K."/>
            <person name="Sommer R.J."/>
        </authorList>
    </citation>
    <scope>NUCLEOTIDE SEQUENCE</scope>
    <source>
        <strain evidence="18">RS5133</strain>
    </source>
</reference>
<keyword evidence="14 16" id="KW-0472">Membrane</keyword>
<keyword evidence="19" id="KW-1185">Reference proteome</keyword>
<evidence type="ECO:0000256" key="13">
    <source>
        <dbReference type="ARBA" id="ARBA00023128"/>
    </source>
</evidence>
<evidence type="ECO:0000256" key="11">
    <source>
        <dbReference type="ARBA" id="ARBA00022989"/>
    </source>
</evidence>
<dbReference type="CDD" id="cd04738">
    <property type="entry name" value="DHOD_2_like"/>
    <property type="match status" value="1"/>
</dbReference>
<evidence type="ECO:0000256" key="3">
    <source>
        <dbReference type="ARBA" id="ARBA00005359"/>
    </source>
</evidence>
<name>A0AAV5WHP0_9BILA</name>
<evidence type="ECO:0000256" key="5">
    <source>
        <dbReference type="ARBA" id="ARBA00017599"/>
    </source>
</evidence>
<keyword evidence="13 16" id="KW-0496">Mitochondrion</keyword>
<evidence type="ECO:0000256" key="10">
    <source>
        <dbReference type="ARBA" id="ARBA00022946"/>
    </source>
</evidence>
<dbReference type="AlphaFoldDB" id="A0AAV5WHP0"/>
<evidence type="ECO:0000256" key="1">
    <source>
        <dbReference type="ARBA" id="ARBA00004434"/>
    </source>
</evidence>
<dbReference type="EC" id="1.3.5.2" evidence="4 16"/>
<dbReference type="SUPFAM" id="SSF51395">
    <property type="entry name" value="FMN-linked oxidoreductases"/>
    <property type="match status" value="1"/>
</dbReference>
<comment type="catalytic activity">
    <reaction evidence="15 16">
        <text>(S)-dihydroorotate + a quinone = orotate + a quinol</text>
        <dbReference type="Rhea" id="RHEA:30187"/>
        <dbReference type="ChEBI" id="CHEBI:24646"/>
        <dbReference type="ChEBI" id="CHEBI:30839"/>
        <dbReference type="ChEBI" id="CHEBI:30864"/>
        <dbReference type="ChEBI" id="CHEBI:132124"/>
        <dbReference type="EC" id="1.3.5.2"/>
    </reaction>
</comment>
<dbReference type="NCBIfam" id="NF003652">
    <property type="entry name" value="PRK05286.2-5"/>
    <property type="match status" value="1"/>
</dbReference>
<evidence type="ECO:0000256" key="15">
    <source>
        <dbReference type="ARBA" id="ARBA00048639"/>
    </source>
</evidence>
<dbReference type="InterPro" id="IPR005719">
    <property type="entry name" value="Dihydroorotate_DH_2"/>
</dbReference>
<evidence type="ECO:0000256" key="7">
    <source>
        <dbReference type="ARBA" id="ARBA00022643"/>
    </source>
</evidence>
<comment type="caution">
    <text evidence="18">The sequence shown here is derived from an EMBL/GenBank/DDBJ whole genome shotgun (WGS) entry which is preliminary data.</text>
</comment>
<accession>A0AAV5WHP0</accession>
<organism evidence="18 19">
    <name type="scientific">Pristionchus fissidentatus</name>
    <dbReference type="NCBI Taxonomy" id="1538716"/>
    <lineage>
        <taxon>Eukaryota</taxon>
        <taxon>Metazoa</taxon>
        <taxon>Ecdysozoa</taxon>
        <taxon>Nematoda</taxon>
        <taxon>Chromadorea</taxon>
        <taxon>Rhabditida</taxon>
        <taxon>Rhabditina</taxon>
        <taxon>Diplogasteromorpha</taxon>
        <taxon>Diplogasteroidea</taxon>
        <taxon>Neodiplogasteridae</taxon>
        <taxon>Pristionchus</taxon>
    </lineage>
</organism>
<keyword evidence="11 16" id="KW-1133">Transmembrane helix</keyword>
<keyword evidence="9 16" id="KW-0999">Mitochondrion inner membrane</keyword>
<evidence type="ECO:0000256" key="2">
    <source>
        <dbReference type="ARBA" id="ARBA00005161"/>
    </source>
</evidence>
<dbReference type="GO" id="GO:0106430">
    <property type="term" value="F:dihydroorotate dehydrogenase (quinone) activity"/>
    <property type="evidence" value="ECO:0007669"/>
    <property type="project" value="UniProtKB-EC"/>
</dbReference>
<dbReference type="InterPro" id="IPR001295">
    <property type="entry name" value="Dihydroorotate_DH_CS"/>
</dbReference>
<evidence type="ECO:0000256" key="8">
    <source>
        <dbReference type="ARBA" id="ARBA00022692"/>
    </source>
</evidence>
<evidence type="ECO:0000256" key="4">
    <source>
        <dbReference type="ARBA" id="ARBA00012791"/>
    </source>
</evidence>
<dbReference type="PANTHER" id="PTHR48109">
    <property type="entry name" value="DIHYDROOROTATE DEHYDROGENASE (QUINONE), MITOCHONDRIAL-RELATED"/>
    <property type="match status" value="1"/>
</dbReference>
<dbReference type="NCBIfam" id="TIGR01036">
    <property type="entry name" value="pyrD_sub2"/>
    <property type="match status" value="1"/>
</dbReference>
<evidence type="ECO:0000313" key="18">
    <source>
        <dbReference type="EMBL" id="GMT31145.1"/>
    </source>
</evidence>
<dbReference type="FunFam" id="3.20.20.70:FF:000066">
    <property type="entry name" value="Dihydroorotate dehydrogenase (quinone), mitochondrial"/>
    <property type="match status" value="1"/>
</dbReference>
<dbReference type="Gene3D" id="3.20.20.70">
    <property type="entry name" value="Aldolase class I"/>
    <property type="match status" value="1"/>
</dbReference>
<protein>
    <recommendedName>
        <fullName evidence="5 16">Dihydroorotate dehydrogenase (quinone), mitochondrial</fullName>
        <shortName evidence="16">DHOdehase</shortName>
        <ecNumber evidence="4 16">1.3.5.2</ecNumber>
    </recommendedName>
</protein>
<comment type="similarity">
    <text evidence="3 16">Belongs to the dihydroorotate dehydrogenase family. Type 2 subfamily.</text>
</comment>